<evidence type="ECO:0000313" key="2">
    <source>
        <dbReference type="Proteomes" id="UP000245778"/>
    </source>
</evidence>
<evidence type="ECO:0008006" key="3">
    <source>
        <dbReference type="Google" id="ProtNLM"/>
    </source>
</evidence>
<proteinExistence type="predicted"/>
<organism evidence="1 2">
    <name type="scientific">Intestinimonas butyriciproducens</name>
    <dbReference type="NCBI Taxonomy" id="1297617"/>
    <lineage>
        <taxon>Bacteria</taxon>
        <taxon>Bacillati</taxon>
        <taxon>Bacillota</taxon>
        <taxon>Clostridia</taxon>
        <taxon>Eubacteriales</taxon>
        <taxon>Intestinimonas</taxon>
    </lineage>
</organism>
<sequence>MGCAYGEFKRFFDGWEHVISEIPDAKRQALDEMGRAVLAEVKRQIIQRGVQDGRNHVRNWQRYRVGTRGGYVAIYPAKEKVQGKKASSRKITKYLEKGHAIRPPSGKAKRYKARINVDKVVLGKRNVIVPARQFYSFTRPRAEELAMRAAEKVLVKLENLFDL</sequence>
<comment type="caution">
    <text evidence="1">The sequence shown here is derived from an EMBL/GenBank/DDBJ whole genome shotgun (WGS) entry which is preliminary data.</text>
</comment>
<accession>A0A2U1BC82</accession>
<dbReference type="RefSeq" id="WP_116722621.1">
    <property type="nucleotide sequence ID" value="NZ_QEKK01000019.1"/>
</dbReference>
<dbReference type="AlphaFoldDB" id="A0A2U1BC82"/>
<protein>
    <recommendedName>
        <fullName evidence="3">HK97 gp10 family phage protein</fullName>
    </recommendedName>
</protein>
<name>A0A2U1BC82_9FIRM</name>
<dbReference type="EMBL" id="QEKK01000019">
    <property type="protein sequence ID" value="PVY46197.1"/>
    <property type="molecule type" value="Genomic_DNA"/>
</dbReference>
<evidence type="ECO:0000313" key="1">
    <source>
        <dbReference type="EMBL" id="PVY46197.1"/>
    </source>
</evidence>
<dbReference type="Proteomes" id="UP000245778">
    <property type="component" value="Unassembled WGS sequence"/>
</dbReference>
<reference evidence="1 2" key="1">
    <citation type="submission" date="2018-04" db="EMBL/GenBank/DDBJ databases">
        <title>Genomic Encyclopedia of Type Strains, Phase IV (KMG-IV): sequencing the most valuable type-strain genomes for metagenomic binning, comparative biology and taxonomic classification.</title>
        <authorList>
            <person name="Goeker M."/>
        </authorList>
    </citation>
    <scope>NUCLEOTIDE SEQUENCE [LARGE SCALE GENOMIC DNA]</scope>
    <source>
        <strain evidence="1 2">DSM 26588</strain>
    </source>
</reference>
<gene>
    <name evidence="1" type="ORF">C7373_11922</name>
</gene>